<accession>A0A5B7DAC7</accession>
<reference evidence="2 3" key="1">
    <citation type="submission" date="2019-05" db="EMBL/GenBank/DDBJ databases">
        <title>Another draft genome of Portunus trituberculatus and its Hox gene families provides insights of decapod evolution.</title>
        <authorList>
            <person name="Jeong J.-H."/>
            <person name="Song I."/>
            <person name="Kim S."/>
            <person name="Choi T."/>
            <person name="Kim D."/>
            <person name="Ryu S."/>
            <person name="Kim W."/>
        </authorList>
    </citation>
    <scope>NUCLEOTIDE SEQUENCE [LARGE SCALE GENOMIC DNA]</scope>
    <source>
        <tissue evidence="2">Muscle</tissue>
    </source>
</reference>
<protein>
    <submittedName>
        <fullName evidence="2">ATP-citrate synthase</fullName>
    </submittedName>
</protein>
<comment type="caution">
    <text evidence="2">The sequence shown here is derived from an EMBL/GenBank/DDBJ whole genome shotgun (WGS) entry which is preliminary data.</text>
</comment>
<sequence>MLQKLVVKPDQLIKRRGKLGLIKVGTDLAGVQSWVDERMNKDQQTRDSYDGKGKEKRLANGLHVNRSPFRTVADLQDSLIRRHAGRRGEGRGR</sequence>
<evidence type="ECO:0000313" key="2">
    <source>
        <dbReference type="EMBL" id="MPC18270.1"/>
    </source>
</evidence>
<evidence type="ECO:0000313" key="3">
    <source>
        <dbReference type="Proteomes" id="UP000324222"/>
    </source>
</evidence>
<dbReference type="Proteomes" id="UP000324222">
    <property type="component" value="Unassembled WGS sequence"/>
</dbReference>
<dbReference type="AlphaFoldDB" id="A0A5B7DAC7"/>
<dbReference type="GO" id="GO:0005524">
    <property type="term" value="F:ATP binding"/>
    <property type="evidence" value="ECO:0007669"/>
    <property type="project" value="InterPro"/>
</dbReference>
<feature type="compositionally biased region" description="Basic and acidic residues" evidence="1">
    <location>
        <begin position="41"/>
        <end position="58"/>
    </location>
</feature>
<feature type="region of interest" description="Disordered" evidence="1">
    <location>
        <begin position="41"/>
        <end position="60"/>
    </location>
</feature>
<dbReference type="Gene3D" id="3.30.1490.20">
    <property type="entry name" value="ATP-grasp fold, A domain"/>
    <property type="match status" value="1"/>
</dbReference>
<name>A0A5B7DAC7_PORTR</name>
<dbReference type="EMBL" id="VSRR010000664">
    <property type="protein sequence ID" value="MPC18270.1"/>
    <property type="molecule type" value="Genomic_DNA"/>
</dbReference>
<keyword evidence="3" id="KW-1185">Reference proteome</keyword>
<dbReference type="SUPFAM" id="SSF56059">
    <property type="entry name" value="Glutathione synthetase ATP-binding domain-like"/>
    <property type="match status" value="1"/>
</dbReference>
<evidence type="ECO:0000256" key="1">
    <source>
        <dbReference type="SAM" id="MobiDB-lite"/>
    </source>
</evidence>
<dbReference type="InterPro" id="IPR013815">
    <property type="entry name" value="ATP_grasp_subdomain_1"/>
</dbReference>
<gene>
    <name evidence="2" type="primary">ACLY_0</name>
    <name evidence="2" type="ORF">E2C01_011148</name>
</gene>
<proteinExistence type="predicted"/>
<dbReference type="OrthoDB" id="3261737at2759"/>
<organism evidence="2 3">
    <name type="scientific">Portunus trituberculatus</name>
    <name type="common">Swimming crab</name>
    <name type="synonym">Neptunus trituberculatus</name>
    <dbReference type="NCBI Taxonomy" id="210409"/>
    <lineage>
        <taxon>Eukaryota</taxon>
        <taxon>Metazoa</taxon>
        <taxon>Ecdysozoa</taxon>
        <taxon>Arthropoda</taxon>
        <taxon>Crustacea</taxon>
        <taxon>Multicrustacea</taxon>
        <taxon>Malacostraca</taxon>
        <taxon>Eumalacostraca</taxon>
        <taxon>Eucarida</taxon>
        <taxon>Decapoda</taxon>
        <taxon>Pleocyemata</taxon>
        <taxon>Brachyura</taxon>
        <taxon>Eubrachyura</taxon>
        <taxon>Portunoidea</taxon>
        <taxon>Portunidae</taxon>
        <taxon>Portuninae</taxon>
        <taxon>Portunus</taxon>
    </lineage>
</organism>